<reference evidence="1" key="1">
    <citation type="submission" date="2021-08" db="EMBL/GenBank/DDBJ databases">
        <title>The first chromosome-level gecko genome reveals the dynamic sex chromosomes of Neotropical dwarf geckos (Sphaerodactylidae: Sphaerodactylus).</title>
        <authorList>
            <person name="Pinto B.J."/>
            <person name="Keating S.E."/>
            <person name="Gamble T."/>
        </authorList>
    </citation>
    <scope>NUCLEOTIDE SEQUENCE</scope>
    <source>
        <strain evidence="1">TG3544</strain>
    </source>
</reference>
<proteinExistence type="predicted"/>
<sequence length="145" mass="15994">MAAHLPNRWAYSAISWMLQKHGYARKDHQIHTKWKAMKKAFYDDMQAWGVTPAHLATPPHFQELHQLWQKAGQPRWADRHPDSATAHQRAAVPPRDVGQAEASPTKGAEETKLEQGAKEGDLGEGPSGTAGAAKELAISTSQMPL</sequence>
<keyword evidence="2" id="KW-1185">Reference proteome</keyword>
<evidence type="ECO:0000313" key="1">
    <source>
        <dbReference type="EMBL" id="KAH8016752.1"/>
    </source>
</evidence>
<name>A0ACB8GBD6_9SAUR</name>
<organism evidence="1 2">
    <name type="scientific">Sphaerodactylus townsendi</name>
    <dbReference type="NCBI Taxonomy" id="933632"/>
    <lineage>
        <taxon>Eukaryota</taxon>
        <taxon>Metazoa</taxon>
        <taxon>Chordata</taxon>
        <taxon>Craniata</taxon>
        <taxon>Vertebrata</taxon>
        <taxon>Euteleostomi</taxon>
        <taxon>Lepidosauria</taxon>
        <taxon>Squamata</taxon>
        <taxon>Bifurcata</taxon>
        <taxon>Gekkota</taxon>
        <taxon>Sphaerodactylidae</taxon>
        <taxon>Sphaerodactylus</taxon>
    </lineage>
</organism>
<dbReference type="Proteomes" id="UP000827872">
    <property type="component" value="Linkage Group LG01"/>
</dbReference>
<comment type="caution">
    <text evidence="1">The sequence shown here is derived from an EMBL/GenBank/DDBJ whole genome shotgun (WGS) entry which is preliminary data.</text>
</comment>
<evidence type="ECO:0000313" key="2">
    <source>
        <dbReference type="Proteomes" id="UP000827872"/>
    </source>
</evidence>
<dbReference type="EMBL" id="CM037614">
    <property type="protein sequence ID" value="KAH8016752.1"/>
    <property type="molecule type" value="Genomic_DNA"/>
</dbReference>
<accession>A0ACB8GBD6</accession>
<protein>
    <submittedName>
        <fullName evidence="1">Uncharacterized protein</fullName>
    </submittedName>
</protein>
<gene>
    <name evidence="1" type="ORF">K3G42_022570</name>
</gene>